<name>A0AAW0QE68_9PEZI</name>
<keyword evidence="1" id="KW-1133">Transmembrane helix</keyword>
<dbReference type="EMBL" id="JAQQWP010000009">
    <property type="protein sequence ID" value="KAK8101433.1"/>
    <property type="molecule type" value="Genomic_DNA"/>
</dbReference>
<proteinExistence type="predicted"/>
<feature type="transmembrane region" description="Helical" evidence="1">
    <location>
        <begin position="29"/>
        <end position="53"/>
    </location>
</feature>
<evidence type="ECO:0000313" key="2">
    <source>
        <dbReference type="EMBL" id="KAK8101433.1"/>
    </source>
</evidence>
<evidence type="ECO:0000256" key="1">
    <source>
        <dbReference type="SAM" id="Phobius"/>
    </source>
</evidence>
<evidence type="ECO:0000313" key="3">
    <source>
        <dbReference type="Proteomes" id="UP001392437"/>
    </source>
</evidence>
<keyword evidence="3" id="KW-1185">Reference proteome</keyword>
<organism evidence="2 3">
    <name type="scientific">Apiospora kogelbergensis</name>
    <dbReference type="NCBI Taxonomy" id="1337665"/>
    <lineage>
        <taxon>Eukaryota</taxon>
        <taxon>Fungi</taxon>
        <taxon>Dikarya</taxon>
        <taxon>Ascomycota</taxon>
        <taxon>Pezizomycotina</taxon>
        <taxon>Sordariomycetes</taxon>
        <taxon>Xylariomycetidae</taxon>
        <taxon>Amphisphaeriales</taxon>
        <taxon>Apiosporaceae</taxon>
        <taxon>Apiospora</taxon>
    </lineage>
</organism>
<protein>
    <submittedName>
        <fullName evidence="2">Uncharacterized protein</fullName>
    </submittedName>
</protein>
<keyword evidence="1" id="KW-0812">Transmembrane</keyword>
<dbReference type="Proteomes" id="UP001392437">
    <property type="component" value="Unassembled WGS sequence"/>
</dbReference>
<comment type="caution">
    <text evidence="2">The sequence shown here is derived from an EMBL/GenBank/DDBJ whole genome shotgun (WGS) entry which is preliminary data.</text>
</comment>
<keyword evidence="1" id="KW-0472">Membrane</keyword>
<accession>A0AAW0QE68</accession>
<gene>
    <name evidence="2" type="ORF">PG999_011807</name>
</gene>
<sequence length="104" mass="11477">MTLSTLPPDFYTQASLVEPYTKLRVNKGMFALFLTLQAVALIFVAGVVIWVWLGTKTARKPSSFPLFDIVFRAEVLGGEKWKCPADIGDSKIISGLKETRVKAA</sequence>
<reference evidence="2 3" key="1">
    <citation type="submission" date="2023-01" db="EMBL/GenBank/DDBJ databases">
        <title>Analysis of 21 Apiospora genomes using comparative genomics revels a genus with tremendous synthesis potential of carbohydrate active enzymes and secondary metabolites.</title>
        <authorList>
            <person name="Sorensen T."/>
        </authorList>
    </citation>
    <scope>NUCLEOTIDE SEQUENCE [LARGE SCALE GENOMIC DNA]</scope>
    <source>
        <strain evidence="2 3">CBS 117206</strain>
    </source>
</reference>
<dbReference type="AlphaFoldDB" id="A0AAW0QE68"/>